<keyword evidence="1" id="KW-0285">Flavoprotein</keyword>
<dbReference type="Gene3D" id="3.50.50.60">
    <property type="entry name" value="FAD/NAD(P)-binding domain"/>
    <property type="match status" value="1"/>
</dbReference>
<keyword evidence="3" id="KW-0560">Oxidoreductase</keyword>
<evidence type="ECO:0000313" key="7">
    <source>
        <dbReference type="Proteomes" id="UP001562354"/>
    </source>
</evidence>
<dbReference type="InterPro" id="IPR002938">
    <property type="entry name" value="FAD-bd"/>
</dbReference>
<dbReference type="SUPFAM" id="SSF51905">
    <property type="entry name" value="FAD/NAD(P)-binding domain"/>
    <property type="match status" value="1"/>
</dbReference>
<dbReference type="GeneID" id="95975771"/>
<accession>A0ABR3PG68</accession>
<evidence type="ECO:0000256" key="2">
    <source>
        <dbReference type="ARBA" id="ARBA00022827"/>
    </source>
</evidence>
<protein>
    <recommendedName>
        <fullName evidence="5">FAD-binding domain-containing protein</fullName>
    </recommendedName>
</protein>
<dbReference type="Pfam" id="PF01494">
    <property type="entry name" value="FAD_binding_3"/>
    <property type="match status" value="1"/>
</dbReference>
<sequence length="437" mass="48514">MTTKHNLGSIAIVGGGISGVCLGIALLQRGIKVEIFEQAVTFGEIGAGVAFNPAAVRAMKKCSEDVFQAFDKVATVNGWPEKKTTWFDWVDGYNDTEIAKEQWHFTLSNEIGANGVHRAHFLDNLVKAVPEGVTHFNKHLDTIIEHDNGKLTLRFHDGVTHEADAVIGCDGIKSKVRAWMMGPDSPCTQPTYTHKYAYRGLIPMDKARKELGDDLGQNAKMHMGQDGHVLTFPVDKGRTMNVVAFKVDPGEWPSATRLTLPTTKEDAKRDFKDFGVTVNRIIDLLEPNLDRWAIFDTGKHPMPYYNKGKVVVLGDAGHATSPHHGSGAGMCIEDAAIMAELLADPRVEEHGDKGFKAAFEAYSKQRLERTQWLVQSSARSGNLYEWRPEPEGRGRDLKGIENECRERCDKIWNGDLTEYIAEAKELLGQALSSREKL</sequence>
<keyword evidence="4" id="KW-0472">Membrane</keyword>
<dbReference type="RefSeq" id="XP_069201418.1">
    <property type="nucleotide sequence ID" value="XM_069341342.1"/>
</dbReference>
<evidence type="ECO:0000259" key="5">
    <source>
        <dbReference type="Pfam" id="PF01494"/>
    </source>
</evidence>
<dbReference type="Proteomes" id="UP001562354">
    <property type="component" value="Unassembled WGS sequence"/>
</dbReference>
<evidence type="ECO:0000256" key="3">
    <source>
        <dbReference type="ARBA" id="ARBA00023002"/>
    </source>
</evidence>
<keyword evidence="2" id="KW-0274">FAD</keyword>
<evidence type="ECO:0000313" key="6">
    <source>
        <dbReference type="EMBL" id="KAL1305144.1"/>
    </source>
</evidence>
<keyword evidence="4" id="KW-0812">Transmembrane</keyword>
<feature type="domain" description="FAD-binding" evidence="5">
    <location>
        <begin position="10"/>
        <end position="376"/>
    </location>
</feature>
<proteinExistence type="predicted"/>
<dbReference type="EMBL" id="JBFMKM010000007">
    <property type="protein sequence ID" value="KAL1305144.1"/>
    <property type="molecule type" value="Genomic_DNA"/>
</dbReference>
<feature type="transmembrane region" description="Helical" evidence="4">
    <location>
        <begin position="6"/>
        <end position="27"/>
    </location>
</feature>
<dbReference type="InterPro" id="IPR051104">
    <property type="entry name" value="FAD_monoxygenase"/>
</dbReference>
<keyword evidence="7" id="KW-1185">Reference proteome</keyword>
<dbReference type="InterPro" id="IPR036188">
    <property type="entry name" value="FAD/NAD-bd_sf"/>
</dbReference>
<evidence type="ECO:0000256" key="1">
    <source>
        <dbReference type="ARBA" id="ARBA00022630"/>
    </source>
</evidence>
<evidence type="ECO:0000256" key="4">
    <source>
        <dbReference type="SAM" id="Phobius"/>
    </source>
</evidence>
<reference evidence="6 7" key="1">
    <citation type="submission" date="2024-07" db="EMBL/GenBank/DDBJ databases">
        <title>Draft sequence of the Neodothiora populina.</title>
        <authorList>
            <person name="Drown D.D."/>
            <person name="Schuette U.S."/>
            <person name="Buechlein A.B."/>
            <person name="Rusch D.R."/>
            <person name="Winton L.W."/>
            <person name="Adams G.A."/>
        </authorList>
    </citation>
    <scope>NUCLEOTIDE SEQUENCE [LARGE SCALE GENOMIC DNA]</scope>
    <source>
        <strain evidence="6 7">CPC 39397</strain>
    </source>
</reference>
<comment type="caution">
    <text evidence="6">The sequence shown here is derived from an EMBL/GenBank/DDBJ whole genome shotgun (WGS) entry which is preliminary data.</text>
</comment>
<name>A0ABR3PG68_9PEZI</name>
<dbReference type="PANTHER" id="PTHR46720:SF3">
    <property type="entry name" value="FAD-BINDING DOMAIN-CONTAINING PROTEIN-RELATED"/>
    <property type="match status" value="1"/>
</dbReference>
<keyword evidence="4" id="KW-1133">Transmembrane helix</keyword>
<gene>
    <name evidence="6" type="ORF">AAFC00_002069</name>
</gene>
<dbReference type="PRINTS" id="PR00420">
    <property type="entry name" value="RNGMNOXGNASE"/>
</dbReference>
<organism evidence="6 7">
    <name type="scientific">Neodothiora populina</name>
    <dbReference type="NCBI Taxonomy" id="2781224"/>
    <lineage>
        <taxon>Eukaryota</taxon>
        <taxon>Fungi</taxon>
        <taxon>Dikarya</taxon>
        <taxon>Ascomycota</taxon>
        <taxon>Pezizomycotina</taxon>
        <taxon>Dothideomycetes</taxon>
        <taxon>Dothideomycetidae</taxon>
        <taxon>Dothideales</taxon>
        <taxon>Dothioraceae</taxon>
        <taxon>Neodothiora</taxon>
    </lineage>
</organism>
<dbReference type="SUPFAM" id="SSF54373">
    <property type="entry name" value="FAD-linked reductases, C-terminal domain"/>
    <property type="match status" value="1"/>
</dbReference>
<dbReference type="PANTHER" id="PTHR46720">
    <property type="entry name" value="HYDROXYLASE, PUTATIVE (AFU_ORTHOLOGUE AFUA_3G01460)-RELATED"/>
    <property type="match status" value="1"/>
</dbReference>